<accession>A0A8R1XUY6</accession>
<protein>
    <submittedName>
        <fullName evidence="2">Uncharacterized protein</fullName>
    </submittedName>
</protein>
<feature type="region of interest" description="Disordered" evidence="1">
    <location>
        <begin position="1198"/>
        <end position="1243"/>
    </location>
</feature>
<keyword evidence="3" id="KW-1185">Reference proteome</keyword>
<feature type="compositionally biased region" description="Basic residues" evidence="1">
    <location>
        <begin position="439"/>
        <end position="450"/>
    </location>
</feature>
<dbReference type="Proteomes" id="UP000024404">
    <property type="component" value="Unassembled WGS sequence"/>
</dbReference>
<feature type="region of interest" description="Disordered" evidence="1">
    <location>
        <begin position="1587"/>
        <end position="1620"/>
    </location>
</feature>
<dbReference type="EnsemblMetazoa" id="OVOC325.1">
    <property type="protein sequence ID" value="OVOC325.1"/>
    <property type="gene ID" value="WBGene00237134"/>
</dbReference>
<evidence type="ECO:0000313" key="3">
    <source>
        <dbReference type="Proteomes" id="UP000024404"/>
    </source>
</evidence>
<feature type="region of interest" description="Disordered" evidence="1">
    <location>
        <begin position="1480"/>
        <end position="1513"/>
    </location>
</feature>
<feature type="compositionally biased region" description="Basic and acidic residues" evidence="1">
    <location>
        <begin position="451"/>
        <end position="460"/>
    </location>
</feature>
<feature type="compositionally biased region" description="Low complexity" evidence="1">
    <location>
        <begin position="1782"/>
        <end position="1798"/>
    </location>
</feature>
<dbReference type="AlphaFoldDB" id="A0A8R1XUY6"/>
<evidence type="ECO:0000256" key="1">
    <source>
        <dbReference type="SAM" id="MobiDB-lite"/>
    </source>
</evidence>
<reference evidence="3" key="1">
    <citation type="submission" date="2013-10" db="EMBL/GenBank/DDBJ databases">
        <title>Genome sequencing of Onchocerca volvulus.</title>
        <authorList>
            <person name="Cotton J."/>
            <person name="Tsai J."/>
            <person name="Stanley E."/>
            <person name="Tracey A."/>
            <person name="Holroyd N."/>
            <person name="Lustigman S."/>
            <person name="Berriman M."/>
        </authorList>
    </citation>
    <scope>NUCLEOTIDE SEQUENCE</scope>
</reference>
<feature type="compositionally biased region" description="Polar residues" evidence="1">
    <location>
        <begin position="1587"/>
        <end position="1603"/>
    </location>
</feature>
<feature type="compositionally biased region" description="Polar residues" evidence="1">
    <location>
        <begin position="1211"/>
        <end position="1222"/>
    </location>
</feature>
<feature type="region of interest" description="Disordered" evidence="1">
    <location>
        <begin position="409"/>
        <end position="465"/>
    </location>
</feature>
<feature type="region of interest" description="Disordered" evidence="1">
    <location>
        <begin position="1769"/>
        <end position="1833"/>
    </location>
</feature>
<reference evidence="2" key="2">
    <citation type="submission" date="2022-06" db="UniProtKB">
        <authorList>
            <consortium name="EnsemblMetazoa"/>
        </authorList>
    </citation>
    <scope>IDENTIFICATION</scope>
</reference>
<sequence length="1973" mass="221227">MSSGMYHKRWAKAGIGDTSTTIHHNENVTQVIAPHTYGTSWNSVRWNKSLKSDNNDGYWSRSVSFFEPISKDYNINSSRSLPPRLGHFSSQLASKKNNELKNSGPYTRERSVRFGDSMLSQMNDKPSSRTSRQLPWLSDTLKNRTDITYNKFGKNCRESANSRWTPTSSSATRSFQSGIRNTVSALSSSSASTLLHDRPFLSNTSQTISSRLGNAALKADRPWRRRMADAARLRNINGSEISDAVHSTLAAIRARRSSIPSRRNSINNSGDELRSSLNALKNYVDEQTTSFYRQNNRSSVRESPINSVKQYTPTRGFSSTQWKSERFPEYMSRSYSPIRPRPNTCNTKLSKYNSISTDMLLSSLRFPSNSNINNLYENAKSHVLSQIIRNSPMPENICERESSVRLLSSKERTLRHHSRQRKLALESDSSSDTEQRTEFRKRKLRKRQRKKSNDEDKSEGKLLLTSTEKEMIVTDDEISMENNIEKDNDTEDKEMQQNQILDNSEISSSIIFLASHSKESEVGIIPTECNEAQSEEGENEKEEKLIKELPLFVKSRKSTKKSNDKTPEANCINHKKQIKNTTAEGKKGNKYMKCNGTSMEMQKMANIHRSERKPTDQKEKFCSDQFAPQLSMLAMGNSTGNFFEGCEKHHDNMAYFDLSEEESSSKSKSSAPVPGIWSGPDYHEMNISHNKQLQRDEACNNALGVITKNYTFCAIPAVTVCAAASKLSKPVEITLSSAFRPVIVNNEKVSLIMKYPRIIKMDKKLLAIINTTIKFNASFTSRIQPLEDTFDIIKMKRKHSTCSMTVKEPSIRLITIRESIFKRSDEQNSCRAQVIVLNSRITDVNLYRCLKHVQVINPKCYPASTKKISKQACIVEENNIKHEVTNEVNCISDQLPSWKVTTDEALSKSDEFMLSDHSLLEKYVKYKRDELERLRSEPMEFDSRESSCSLAASELMGACAVRILEPTRQKPYITAPSRSRLGSVEMETVSTPIQKTSLAGSTKMLDLLSYGEQLLATSYHGLKSSPAINKTERSMSLTKHSFEFDAPMSPFEQRLQNQAFQLRKISNISDSDSPAVEDTSVAELTMQLPVHNHNRYPSVEGSSLTSNFTAAVAAAAQPRHERYAAHIPVNRIDGSGRQSTISIDSCNSGIVETTNLQLDQMIDQARYKHYQHRNKFKEAIDYLDQIFEDLKKEGDQVDKMQRSREIPTARKGTSNDNLTNGAVPSVKLRQHNGNAKREVMEEMDSRKIPVVTTNRHSLNASKSKIAEKHCLQEKAASFEQTLGDVETSATIALPVQKRKLKGERMDFTRRWLTGDIKSLVTVQPKPDLILGGVEEESDIDEHSLGSCSAEVAAINSVVVRKKKKASDVPDLIQNVASTAKCVRNSNVHQMDPSMHKYGSGKYLQQTDPIKPRAVKAQIKPIFPTGSTGTLNNFNNFSQSFRNSNVWTSNYDINSNQIPLQRISSHNRMSEQKYRDFSAISWGSTSQNPRQSSVPSEEIQLSTRKPGAFTPLQPPSIVMLRGSVTSLPDSSKIQTQPLHSADPIVTIDALVAELELNTDQTLMANKRRSFPTGNEFLVHNAANYEKPISSSQQMEHNSIQSSAKTKSEQNRTGHKQQSQKVKNSFNEMTNMLQNVINDVTASKELPKGRKYVQLAVKNSSILSPFETINQEKLNPSKVEAMQSIFENKRAQQSAPVWRCNGNNDKIQSVANVKDDDIYNEINDFSVARKEVFPIYAKPSGKQSSSAVRTIFQSKRRLPSASALSRSEFIPAFPVTHPPPHPPGSTNSSQTGGYYSSGSSLDAQSSYASPNSRSSIPQEPILRKQSVSSHVASLDEEDDGFYDNIQMDEKRFSRDSELDSVSACSHRLLSSSARKPSDTLNKSASNRIGQFLRKIGASKPPANAASLVSLNKVASEIMPTKPIPLMKSNSMSHYPGKKHAVKNMNGTACPAMADKRGGLGQRLKNSIFGSKKRLN</sequence>
<feature type="compositionally biased region" description="Polar residues" evidence="1">
    <location>
        <begin position="1799"/>
        <end position="1815"/>
    </location>
</feature>
<proteinExistence type="predicted"/>
<feature type="compositionally biased region" description="Basic residues" evidence="1">
    <location>
        <begin position="413"/>
        <end position="422"/>
    </location>
</feature>
<feature type="compositionally biased region" description="Polar residues" evidence="1">
    <location>
        <begin position="1480"/>
        <end position="1502"/>
    </location>
</feature>
<dbReference type="EMBL" id="CMVM020000020">
    <property type="status" value="NOT_ANNOTATED_CDS"/>
    <property type="molecule type" value="Genomic_DNA"/>
</dbReference>
<organism evidence="2 3">
    <name type="scientific">Onchocerca volvulus</name>
    <dbReference type="NCBI Taxonomy" id="6282"/>
    <lineage>
        <taxon>Eukaryota</taxon>
        <taxon>Metazoa</taxon>
        <taxon>Ecdysozoa</taxon>
        <taxon>Nematoda</taxon>
        <taxon>Chromadorea</taxon>
        <taxon>Rhabditida</taxon>
        <taxon>Spirurina</taxon>
        <taxon>Spiruromorpha</taxon>
        <taxon>Filarioidea</taxon>
        <taxon>Onchocercidae</taxon>
        <taxon>Onchocerca</taxon>
    </lineage>
</organism>
<evidence type="ECO:0000313" key="2">
    <source>
        <dbReference type="EnsemblMetazoa" id="OVOC325.1"/>
    </source>
</evidence>
<name>A0A8R1XUY6_ONCVO</name>
<feature type="compositionally biased region" description="Basic and acidic residues" evidence="1">
    <location>
        <begin position="1198"/>
        <end position="1208"/>
    </location>
</feature>